<feature type="compositionally biased region" description="Pro residues" evidence="1">
    <location>
        <begin position="381"/>
        <end position="402"/>
    </location>
</feature>
<feature type="compositionally biased region" description="Low complexity" evidence="1">
    <location>
        <begin position="95"/>
        <end position="104"/>
    </location>
</feature>
<comment type="caution">
    <text evidence="3">The sequence shown here is derived from an EMBL/GenBank/DDBJ whole genome shotgun (WGS) entry which is preliminary data.</text>
</comment>
<feature type="region of interest" description="Disordered" evidence="1">
    <location>
        <begin position="413"/>
        <end position="432"/>
    </location>
</feature>
<dbReference type="InterPro" id="IPR002625">
    <property type="entry name" value="Smr_dom"/>
</dbReference>
<accession>A0A8H5HHV2</accession>
<dbReference type="SUPFAM" id="SSF160443">
    <property type="entry name" value="SMR domain-like"/>
    <property type="match status" value="1"/>
</dbReference>
<dbReference type="Gene3D" id="3.30.1370.110">
    <property type="match status" value="1"/>
</dbReference>
<dbReference type="PANTHER" id="PTHR46535">
    <property type="entry name" value="NEDD4-BINDING PROTEIN 2"/>
    <property type="match status" value="1"/>
</dbReference>
<dbReference type="InterPro" id="IPR013899">
    <property type="entry name" value="DUF1771"/>
</dbReference>
<dbReference type="Proteomes" id="UP000565441">
    <property type="component" value="Unassembled WGS sequence"/>
</dbReference>
<keyword evidence="4" id="KW-1185">Reference proteome</keyword>
<feature type="compositionally biased region" description="Low complexity" evidence="1">
    <location>
        <begin position="70"/>
        <end position="86"/>
    </location>
</feature>
<dbReference type="InterPro" id="IPR036063">
    <property type="entry name" value="Smr_dom_sf"/>
</dbReference>
<proteinExistence type="predicted"/>
<dbReference type="PROSITE" id="PS50828">
    <property type="entry name" value="SMR"/>
    <property type="match status" value="1"/>
</dbReference>
<feature type="compositionally biased region" description="Low complexity" evidence="1">
    <location>
        <begin position="859"/>
        <end position="897"/>
    </location>
</feature>
<dbReference type="Pfam" id="PF08590">
    <property type="entry name" value="DUF1771"/>
    <property type="match status" value="1"/>
</dbReference>
<evidence type="ECO:0000313" key="3">
    <source>
        <dbReference type="EMBL" id="KAF5383560.1"/>
    </source>
</evidence>
<dbReference type="OrthoDB" id="4080456at2759"/>
<name>A0A8H5HHV2_9AGAR</name>
<dbReference type="AlphaFoldDB" id="A0A8H5HHV2"/>
<sequence>MSSNTTLFDSLQREFCPPLDSSLLAALLADLESDAQGNVIVPTPRQIDDLRITLWELSSQADESQLSEFSDLQLTSTTDDTSSTPDFYNGNTATSSSLNSDSSDSSHLSFSSPLGFLQAALPHISTKTLSSALENADADDMDMWDIVAGILTAESIREMEERGLDGMDDEGLDRTIREDDITWETIEHNKKPSMKMKARKQRTARGKTMTLVDVRQQQHAQYVPKRSNSDAARPVAAPDPWTQLASLSSHLATLLPPHPPAFFQSYFHCPNYATPYVALHACLKSICSSQPERFLEEHTDTLFTLLDILLPIYEDLDSEQRSRLISDVEVSLQATHDRGDDALDLAKLLRDLDSDSTSYLEMGVYHVSPQVEARPRQTLPSGPPPIQPPPQLRPKPKPPPSSKKPSPFQWQFVPQRRTSNGGPHPLAPFIPAYTRDVNGNKVKGAGNAYGQGGKGDVGELCEHRRKVGESMRKRNELLKQATRMWQKGNSKTRGGEVAFYFAERAREFQELARTEALSAARTMVESKRLASNDPYTVDLHGTTASEAIIIVKEVLQALNTSPGKPVKIITGRGSHSVNQPLPRAAKAKAAAVGKPPAKTKSKPASVKVKSKPPGASFVRRLVLLLLSLFTAYALIMCRTDSSRTSSVCKSLDAYRTHILDPYVVPPLQSLLHHTELHLAPLKPYATSTITFTRTHITPPASVAFSYIITQYNAHIAARFHWFFIDQYWNGIIKPIYFKGIHPFLETQSRPYRIYYHRLLVPLARKAVAQIEVWYIQTRPHVVTYIELARNQACDTYEAAKPHALAAYARVRPHLVLVLDQARAHALLVACKAGEARRQYIDPPVRRIWEKVGEAEVVSSASSVPPESVGPVPTSTPTTTEASVDEAAIPTPTGTATPDHAASAFSDIVASALAHSSMLASSSASASASASITASDAELNSAP</sequence>
<evidence type="ECO:0000256" key="1">
    <source>
        <dbReference type="SAM" id="MobiDB-lite"/>
    </source>
</evidence>
<feature type="region of interest" description="Disordered" evidence="1">
    <location>
        <begin position="66"/>
        <end position="104"/>
    </location>
</feature>
<organism evidence="3 4">
    <name type="scientific">Tricholomella constricta</name>
    <dbReference type="NCBI Taxonomy" id="117010"/>
    <lineage>
        <taxon>Eukaryota</taxon>
        <taxon>Fungi</taxon>
        <taxon>Dikarya</taxon>
        <taxon>Basidiomycota</taxon>
        <taxon>Agaricomycotina</taxon>
        <taxon>Agaricomycetes</taxon>
        <taxon>Agaricomycetidae</taxon>
        <taxon>Agaricales</taxon>
        <taxon>Tricholomatineae</taxon>
        <taxon>Lyophyllaceae</taxon>
        <taxon>Tricholomella</taxon>
    </lineage>
</organism>
<evidence type="ECO:0000313" key="4">
    <source>
        <dbReference type="Proteomes" id="UP000565441"/>
    </source>
</evidence>
<dbReference type="GO" id="GO:0004519">
    <property type="term" value="F:endonuclease activity"/>
    <property type="evidence" value="ECO:0007669"/>
    <property type="project" value="TreeGrafter"/>
</dbReference>
<feature type="region of interest" description="Disordered" evidence="1">
    <location>
        <begin position="589"/>
        <end position="609"/>
    </location>
</feature>
<dbReference type="InterPro" id="IPR052772">
    <property type="entry name" value="Endo/PolyKinase_Domain-Protein"/>
</dbReference>
<reference evidence="3 4" key="1">
    <citation type="journal article" date="2020" name="ISME J.">
        <title>Uncovering the hidden diversity of litter-decomposition mechanisms in mushroom-forming fungi.</title>
        <authorList>
            <person name="Floudas D."/>
            <person name="Bentzer J."/>
            <person name="Ahren D."/>
            <person name="Johansson T."/>
            <person name="Persson P."/>
            <person name="Tunlid A."/>
        </authorList>
    </citation>
    <scope>NUCLEOTIDE SEQUENCE [LARGE SCALE GENOMIC DNA]</scope>
    <source>
        <strain evidence="3 4">CBS 661.87</strain>
    </source>
</reference>
<evidence type="ECO:0000259" key="2">
    <source>
        <dbReference type="PROSITE" id="PS50828"/>
    </source>
</evidence>
<dbReference type="SMART" id="SM01162">
    <property type="entry name" value="DUF1771"/>
    <property type="match status" value="1"/>
</dbReference>
<feature type="region of interest" description="Disordered" evidence="1">
    <location>
        <begin position="859"/>
        <end position="899"/>
    </location>
</feature>
<protein>
    <recommendedName>
        <fullName evidence="2">Smr domain-containing protein</fullName>
    </recommendedName>
</protein>
<feature type="domain" description="Smr" evidence="2">
    <location>
        <begin position="537"/>
        <end position="584"/>
    </location>
</feature>
<dbReference type="GO" id="GO:0005634">
    <property type="term" value="C:nucleus"/>
    <property type="evidence" value="ECO:0007669"/>
    <property type="project" value="TreeGrafter"/>
</dbReference>
<feature type="region of interest" description="Disordered" evidence="1">
    <location>
        <begin position="370"/>
        <end position="408"/>
    </location>
</feature>
<gene>
    <name evidence="3" type="ORF">D9615_003769</name>
</gene>
<dbReference type="PANTHER" id="PTHR46535:SF1">
    <property type="entry name" value="NEDD4-BINDING PROTEIN 2"/>
    <property type="match status" value="1"/>
</dbReference>
<dbReference type="EMBL" id="JAACJP010000006">
    <property type="protein sequence ID" value="KAF5383560.1"/>
    <property type="molecule type" value="Genomic_DNA"/>
</dbReference>
<dbReference type="SMART" id="SM00463">
    <property type="entry name" value="SMR"/>
    <property type="match status" value="1"/>
</dbReference>